<dbReference type="CDD" id="cd19531">
    <property type="entry name" value="LCL_NRPS-like"/>
    <property type="match status" value="1"/>
</dbReference>
<dbReference type="SMART" id="SM00823">
    <property type="entry name" value="PKS_PP"/>
    <property type="match status" value="1"/>
</dbReference>
<dbReference type="NCBIfam" id="TIGR01733">
    <property type="entry name" value="AA-adenyl-dom"/>
    <property type="match status" value="1"/>
</dbReference>
<dbReference type="InterPro" id="IPR020806">
    <property type="entry name" value="PKS_PP-bd"/>
</dbReference>
<dbReference type="FunFam" id="1.10.1200.10:FF:000016">
    <property type="entry name" value="Non-ribosomal peptide synthase"/>
    <property type="match status" value="1"/>
</dbReference>
<dbReference type="Gene3D" id="2.30.38.10">
    <property type="entry name" value="Luciferase, Domain 3"/>
    <property type="match status" value="1"/>
</dbReference>
<dbReference type="GO" id="GO:0008610">
    <property type="term" value="P:lipid biosynthetic process"/>
    <property type="evidence" value="ECO:0007669"/>
    <property type="project" value="UniProtKB-ARBA"/>
</dbReference>
<dbReference type="Gene3D" id="3.40.50.980">
    <property type="match status" value="2"/>
</dbReference>
<dbReference type="OrthoDB" id="2379369at2"/>
<evidence type="ECO:0000256" key="3">
    <source>
        <dbReference type="ARBA" id="ARBA00022450"/>
    </source>
</evidence>
<comment type="similarity">
    <text evidence="2">Belongs to the ATP-dependent AMP-binding enzyme family.</text>
</comment>
<dbReference type="Pfam" id="PF13193">
    <property type="entry name" value="AMP-binding_C"/>
    <property type="match status" value="1"/>
</dbReference>
<organism evidence="6 7">
    <name type="scientific">Tumebacillus avium</name>
    <dbReference type="NCBI Taxonomy" id="1903704"/>
    <lineage>
        <taxon>Bacteria</taxon>
        <taxon>Bacillati</taxon>
        <taxon>Bacillota</taxon>
        <taxon>Bacilli</taxon>
        <taxon>Bacillales</taxon>
        <taxon>Alicyclobacillaceae</taxon>
        <taxon>Tumebacillus</taxon>
    </lineage>
</organism>
<proteinExistence type="inferred from homology"/>
<dbReference type="FunFam" id="3.40.50.980:FF:000001">
    <property type="entry name" value="Non-ribosomal peptide synthetase"/>
    <property type="match status" value="1"/>
</dbReference>
<dbReference type="InterPro" id="IPR009081">
    <property type="entry name" value="PP-bd_ACP"/>
</dbReference>
<dbReference type="Pfam" id="PF00550">
    <property type="entry name" value="PP-binding"/>
    <property type="match status" value="1"/>
</dbReference>
<accession>A0A1Y0ISK1</accession>
<gene>
    <name evidence="6" type="ORF">CBW65_23350</name>
</gene>
<dbReference type="InterPro" id="IPR036736">
    <property type="entry name" value="ACP-like_sf"/>
</dbReference>
<dbReference type="GO" id="GO:0072330">
    <property type="term" value="P:monocarboxylic acid biosynthetic process"/>
    <property type="evidence" value="ECO:0007669"/>
    <property type="project" value="UniProtKB-ARBA"/>
</dbReference>
<dbReference type="FunFam" id="3.40.50.12780:FF:000012">
    <property type="entry name" value="Non-ribosomal peptide synthetase"/>
    <property type="match status" value="1"/>
</dbReference>
<dbReference type="GO" id="GO:0005829">
    <property type="term" value="C:cytosol"/>
    <property type="evidence" value="ECO:0007669"/>
    <property type="project" value="TreeGrafter"/>
</dbReference>
<name>A0A1Y0ISK1_9BACL</name>
<dbReference type="FunFam" id="2.30.38.10:FF:000001">
    <property type="entry name" value="Non-ribosomal peptide synthetase PvdI"/>
    <property type="match status" value="1"/>
</dbReference>
<dbReference type="FunFam" id="3.30.300.30:FF:000010">
    <property type="entry name" value="Enterobactin synthetase component F"/>
    <property type="match status" value="1"/>
</dbReference>
<dbReference type="Gene3D" id="3.30.559.30">
    <property type="entry name" value="Nonribosomal peptide synthetase, condensation domain"/>
    <property type="match status" value="1"/>
</dbReference>
<dbReference type="RefSeq" id="WP_087458957.1">
    <property type="nucleotide sequence ID" value="NZ_CP021434.1"/>
</dbReference>
<dbReference type="CDD" id="cd05930">
    <property type="entry name" value="A_NRPS"/>
    <property type="match status" value="1"/>
</dbReference>
<dbReference type="GO" id="GO:0043041">
    <property type="term" value="P:amino acid activation for nonribosomal peptide biosynthetic process"/>
    <property type="evidence" value="ECO:0007669"/>
    <property type="project" value="TreeGrafter"/>
</dbReference>
<dbReference type="KEGG" id="tum:CBW65_23350"/>
<dbReference type="InterPro" id="IPR010071">
    <property type="entry name" value="AA_adenyl_dom"/>
</dbReference>
<dbReference type="InterPro" id="IPR023213">
    <property type="entry name" value="CAT-like_dom_sf"/>
</dbReference>
<dbReference type="Gene3D" id="3.30.559.10">
    <property type="entry name" value="Chloramphenicol acetyltransferase-like domain"/>
    <property type="match status" value="1"/>
</dbReference>
<evidence type="ECO:0000313" key="6">
    <source>
        <dbReference type="EMBL" id="ARU63622.1"/>
    </source>
</evidence>
<evidence type="ECO:0000256" key="4">
    <source>
        <dbReference type="ARBA" id="ARBA00022553"/>
    </source>
</evidence>
<dbReference type="PROSITE" id="PS00455">
    <property type="entry name" value="AMP_BINDING"/>
    <property type="match status" value="1"/>
</dbReference>
<comment type="cofactor">
    <cofactor evidence="1">
        <name>pantetheine 4'-phosphate</name>
        <dbReference type="ChEBI" id="CHEBI:47942"/>
    </cofactor>
</comment>
<protein>
    <recommendedName>
        <fullName evidence="5">Carrier domain-containing protein</fullName>
    </recommendedName>
</protein>
<evidence type="ECO:0000256" key="2">
    <source>
        <dbReference type="ARBA" id="ARBA00006432"/>
    </source>
</evidence>
<dbReference type="SUPFAM" id="SSF56801">
    <property type="entry name" value="Acetyl-CoA synthetase-like"/>
    <property type="match status" value="1"/>
</dbReference>
<keyword evidence="4" id="KW-0597">Phosphoprotein</keyword>
<reference evidence="7" key="1">
    <citation type="submission" date="2017-05" db="EMBL/GenBank/DDBJ databases">
        <authorList>
            <person name="Sung H."/>
        </authorList>
    </citation>
    <scope>NUCLEOTIDE SEQUENCE [LARGE SCALE GENOMIC DNA]</scope>
    <source>
        <strain evidence="7">AR23208</strain>
    </source>
</reference>
<dbReference type="Gene3D" id="1.10.1200.10">
    <property type="entry name" value="ACP-like"/>
    <property type="match status" value="1"/>
</dbReference>
<dbReference type="AlphaFoldDB" id="A0A1Y0ISK1"/>
<evidence type="ECO:0000256" key="1">
    <source>
        <dbReference type="ARBA" id="ARBA00001957"/>
    </source>
</evidence>
<feature type="domain" description="Carrier" evidence="5">
    <location>
        <begin position="1016"/>
        <end position="1091"/>
    </location>
</feature>
<dbReference type="Pfam" id="PF00668">
    <property type="entry name" value="Condensation"/>
    <property type="match status" value="1"/>
</dbReference>
<dbReference type="Pfam" id="PF00501">
    <property type="entry name" value="AMP-binding"/>
    <property type="match status" value="1"/>
</dbReference>
<keyword evidence="7" id="KW-1185">Reference proteome</keyword>
<dbReference type="PROSITE" id="PS50075">
    <property type="entry name" value="CARRIER"/>
    <property type="match status" value="1"/>
</dbReference>
<dbReference type="GO" id="GO:0009239">
    <property type="term" value="P:enterobactin biosynthetic process"/>
    <property type="evidence" value="ECO:0007669"/>
    <property type="project" value="TreeGrafter"/>
</dbReference>
<evidence type="ECO:0000313" key="7">
    <source>
        <dbReference type="Proteomes" id="UP000195437"/>
    </source>
</evidence>
<sequence>MKNNLSDRLAALTPEQRAIFEKRAKAKNLAAEKLMLKKDRIPNRGHKNPSPLAIDQERLWFFHMMNPDEPTYNVYGAINMKGTLNAPVFEQSFNEIVRRHEAWRTTFEMINGQPMQLVHDELFVPMELLDLTHLPREEREEAAKHAMSEVIQIPFDLEVPPLVRTNLIRKHEDEWLFVLTVHHIVTDRVTFSIFFHEMMAHYKAFLNNQPSLLPEPQISYADFSEWQRKYLTGDVKDNLINYWKKTLDGSDFVLNIPTDYPRPAIQDFKGARVFLDIPMETANRLKEIGKKEGASAFMTLLAVYYALLYRYTGQEDLLVGTPFANRNRSEMEGVIGYFLTSVVLRAQVDPQMTFIELLRRVKDVSLEAYANNDIPFGLLLDELKPPRDGSRNPVFQASFVYVDVMEDKLELPHLELKYELTDAETAKYDLTIGLMEVEEGITGFFEYAPAMFRKETIEQINRHWMHLIAAVVENPELKVAEMPLFSPEEEQQILVEWNNTERPRPERPVLHELFEAQVAKTPDAPALISGELTLTYKEVDERANRLANFLQARGVGHESLVGIYMGRSIEMIVSMFGILKAGGTQVLLESSYPQERLDKMLDDASMSLVLTQESMLGRLPKHGAEEIAVDRDWAVIAQASAEKPPCLAEATSLAYVMYTSGSTGRPKGVMIEHRSVVNTMLHLIERTGLTASDRMYFKSLVGFDGTVLEYFAPFLAGASIVIGADGVHHDLVYLIREMKQQRITATSMIPSVMNLLIETPGIEEVTTLKHLFLGGEAISPTLRNRVLEKMPHTNLINIYGPAETSVFSTDHIFEQGDDRFAVPIGRPIANIKVYVLDKQLNPVPVGVYGELHIGGIGVTRGYLNRPELDEERFVQHNPFLADGGRLYKTGDIVRWLPDGTLEYQGRVDNQVKISGVRIETGEVETALLQHPSIQHAAVLVREDTPGQKRLVAYLIGEVTASHELREFLKTRLPDAMIPTAYLFVDEFPLSPNGKLDKKALPRPEVDEAVYERDYVEPRNDLEDLLAGIWREILALPKVGVQSNFFELGGQSLNAMQMIGRVRETFQIEVPVTKLFSVTTIAGLAELLTEYEQKPGQAEAIARVRKKLMNMTDEEKRAMLEAKKKVRG</sequence>
<dbReference type="PANTHER" id="PTHR45527:SF1">
    <property type="entry name" value="FATTY ACID SYNTHASE"/>
    <property type="match status" value="1"/>
</dbReference>
<dbReference type="Proteomes" id="UP000195437">
    <property type="component" value="Chromosome"/>
</dbReference>
<dbReference type="SUPFAM" id="SSF47336">
    <property type="entry name" value="ACP-like"/>
    <property type="match status" value="1"/>
</dbReference>
<dbReference type="InterPro" id="IPR001242">
    <property type="entry name" value="Condensation_dom"/>
</dbReference>
<dbReference type="InterPro" id="IPR020845">
    <property type="entry name" value="AMP-binding_CS"/>
</dbReference>
<dbReference type="GO" id="GO:0031177">
    <property type="term" value="F:phosphopantetheine binding"/>
    <property type="evidence" value="ECO:0007669"/>
    <property type="project" value="InterPro"/>
</dbReference>
<dbReference type="GO" id="GO:0047527">
    <property type="term" value="F:2,3-dihydroxybenzoate-serine ligase activity"/>
    <property type="evidence" value="ECO:0007669"/>
    <property type="project" value="TreeGrafter"/>
</dbReference>
<dbReference type="PANTHER" id="PTHR45527">
    <property type="entry name" value="NONRIBOSOMAL PEPTIDE SYNTHETASE"/>
    <property type="match status" value="1"/>
</dbReference>
<dbReference type="SUPFAM" id="SSF52777">
    <property type="entry name" value="CoA-dependent acyltransferases"/>
    <property type="match status" value="2"/>
</dbReference>
<dbReference type="InterPro" id="IPR025110">
    <property type="entry name" value="AMP-bd_C"/>
</dbReference>
<dbReference type="InterPro" id="IPR045851">
    <property type="entry name" value="AMP-bd_C_sf"/>
</dbReference>
<keyword evidence="3" id="KW-0596">Phosphopantetheine</keyword>
<dbReference type="InterPro" id="IPR000873">
    <property type="entry name" value="AMP-dep_synth/lig_dom"/>
</dbReference>
<evidence type="ECO:0000259" key="5">
    <source>
        <dbReference type="PROSITE" id="PS50075"/>
    </source>
</evidence>
<dbReference type="GO" id="GO:0009366">
    <property type="term" value="C:enterobactin synthetase complex"/>
    <property type="evidence" value="ECO:0007669"/>
    <property type="project" value="TreeGrafter"/>
</dbReference>
<dbReference type="Gene3D" id="3.30.300.30">
    <property type="match status" value="1"/>
</dbReference>
<dbReference type="EMBL" id="CP021434">
    <property type="protein sequence ID" value="ARU63622.1"/>
    <property type="molecule type" value="Genomic_DNA"/>
</dbReference>